<dbReference type="InterPro" id="IPR036365">
    <property type="entry name" value="PGBD-like_sf"/>
</dbReference>
<dbReference type="Gene3D" id="1.10.101.10">
    <property type="entry name" value="PGBD-like superfamily/PGBD"/>
    <property type="match status" value="1"/>
</dbReference>
<sequence length="161" mass="16416">MRVGTCFTDDVGARAAALMGQELVSFAINGDAGSTYPAGTVCTEACTASPGDIVISHMNRPGGGTAPGYARKVPALKARGYKFRTLSQVIGATTSPPTSWVTIEYGSQGAEAVGVQRVLHLTADGIFGPITQAAVKAYQGSHHSVPDGIVGPLTAHTMGLA</sequence>
<proteinExistence type="predicted"/>
<name>A0A3M9MFK2_9MICO</name>
<dbReference type="SUPFAM" id="SSF88713">
    <property type="entry name" value="Glycoside hydrolase/deacetylase"/>
    <property type="match status" value="1"/>
</dbReference>
<comment type="caution">
    <text evidence="2">The sequence shown here is derived from an EMBL/GenBank/DDBJ whole genome shotgun (WGS) entry which is preliminary data.</text>
</comment>
<gene>
    <name evidence="2" type="ORF">EFY87_06580</name>
</gene>
<dbReference type="InterPro" id="IPR002477">
    <property type="entry name" value="Peptidoglycan-bd-like"/>
</dbReference>
<dbReference type="InterPro" id="IPR011330">
    <property type="entry name" value="Glyco_hydro/deAcase_b/a-brl"/>
</dbReference>
<dbReference type="Pfam" id="PF01471">
    <property type="entry name" value="PG_binding_1"/>
    <property type="match status" value="1"/>
</dbReference>
<keyword evidence="3" id="KW-1185">Reference proteome</keyword>
<evidence type="ECO:0000259" key="1">
    <source>
        <dbReference type="Pfam" id="PF01471"/>
    </source>
</evidence>
<evidence type="ECO:0000313" key="2">
    <source>
        <dbReference type="EMBL" id="RNI23927.1"/>
    </source>
</evidence>
<feature type="domain" description="Peptidoglycan binding-like" evidence="1">
    <location>
        <begin position="121"/>
        <end position="155"/>
    </location>
</feature>
<dbReference type="SUPFAM" id="SSF47090">
    <property type="entry name" value="PGBD-like"/>
    <property type="match status" value="1"/>
</dbReference>
<dbReference type="InterPro" id="IPR036366">
    <property type="entry name" value="PGBDSf"/>
</dbReference>
<dbReference type="Proteomes" id="UP000271678">
    <property type="component" value="Unassembled WGS sequence"/>
</dbReference>
<reference evidence="2 3" key="1">
    <citation type="submission" date="2018-11" db="EMBL/GenBank/DDBJ databases">
        <title>Draft genome of Simplicispira Flexivirga sp. BO-16.</title>
        <authorList>
            <person name="Im W.T."/>
        </authorList>
    </citation>
    <scope>NUCLEOTIDE SEQUENCE [LARGE SCALE GENOMIC DNA]</scope>
    <source>
        <strain evidence="2 3">BO-16</strain>
    </source>
</reference>
<organism evidence="2 3">
    <name type="scientific">Flexivirga caeni</name>
    <dbReference type="NCBI Taxonomy" id="2294115"/>
    <lineage>
        <taxon>Bacteria</taxon>
        <taxon>Bacillati</taxon>
        <taxon>Actinomycetota</taxon>
        <taxon>Actinomycetes</taxon>
        <taxon>Micrococcales</taxon>
        <taxon>Dermacoccaceae</taxon>
        <taxon>Flexivirga</taxon>
    </lineage>
</organism>
<dbReference type="GO" id="GO:0005975">
    <property type="term" value="P:carbohydrate metabolic process"/>
    <property type="evidence" value="ECO:0007669"/>
    <property type="project" value="InterPro"/>
</dbReference>
<protein>
    <recommendedName>
        <fullName evidence="1">Peptidoglycan binding-like domain-containing protein</fullName>
    </recommendedName>
</protein>
<evidence type="ECO:0000313" key="3">
    <source>
        <dbReference type="Proteomes" id="UP000271678"/>
    </source>
</evidence>
<dbReference type="AlphaFoldDB" id="A0A3M9MFK2"/>
<accession>A0A3M9MFK2</accession>
<dbReference type="EMBL" id="RJJQ01000004">
    <property type="protein sequence ID" value="RNI23927.1"/>
    <property type="molecule type" value="Genomic_DNA"/>
</dbReference>